<comment type="caution">
    <text evidence="6">The sequence shown here is derived from an EMBL/GenBank/DDBJ whole genome shotgun (WGS) entry which is preliminary data.</text>
</comment>
<name>A0AAD4SHA1_9MAGN</name>
<gene>
    <name evidence="6" type="ORF">MKW98_021758</name>
</gene>
<dbReference type="GO" id="GO:0046983">
    <property type="term" value="F:protein dimerization activity"/>
    <property type="evidence" value="ECO:0007669"/>
    <property type="project" value="InterPro"/>
</dbReference>
<dbReference type="GO" id="GO:0043565">
    <property type="term" value="F:sequence-specific DNA binding"/>
    <property type="evidence" value="ECO:0007669"/>
    <property type="project" value="TreeGrafter"/>
</dbReference>
<dbReference type="Pfam" id="PF00010">
    <property type="entry name" value="HLH"/>
    <property type="match status" value="1"/>
</dbReference>
<dbReference type="PROSITE" id="PS50888">
    <property type="entry name" value="BHLH"/>
    <property type="match status" value="1"/>
</dbReference>
<dbReference type="SUPFAM" id="SSF47459">
    <property type="entry name" value="HLH, helix-loop-helix DNA-binding domain"/>
    <property type="match status" value="1"/>
</dbReference>
<feature type="domain" description="BHLH" evidence="5">
    <location>
        <begin position="189"/>
        <end position="238"/>
    </location>
</feature>
<keyword evidence="7" id="KW-1185">Reference proteome</keyword>
<dbReference type="Gene3D" id="4.10.280.10">
    <property type="entry name" value="Helix-loop-helix DNA-binding domain"/>
    <property type="match status" value="1"/>
</dbReference>
<dbReference type="InterPro" id="IPR054502">
    <property type="entry name" value="bHLH-TF_ACT-like_plant"/>
</dbReference>
<dbReference type="InterPro" id="IPR051358">
    <property type="entry name" value="TF_AMS/ICE1/BHLH6-like"/>
</dbReference>
<organism evidence="6 7">
    <name type="scientific">Papaver atlanticum</name>
    <dbReference type="NCBI Taxonomy" id="357466"/>
    <lineage>
        <taxon>Eukaryota</taxon>
        <taxon>Viridiplantae</taxon>
        <taxon>Streptophyta</taxon>
        <taxon>Embryophyta</taxon>
        <taxon>Tracheophyta</taxon>
        <taxon>Spermatophyta</taxon>
        <taxon>Magnoliopsida</taxon>
        <taxon>Ranunculales</taxon>
        <taxon>Papaveraceae</taxon>
        <taxon>Papaveroideae</taxon>
        <taxon>Papaver</taxon>
    </lineage>
</organism>
<evidence type="ECO:0000256" key="3">
    <source>
        <dbReference type="ARBA" id="ARBA00023163"/>
    </source>
</evidence>
<dbReference type="InterPro" id="IPR011598">
    <property type="entry name" value="bHLH_dom"/>
</dbReference>
<evidence type="ECO:0000256" key="4">
    <source>
        <dbReference type="ARBA" id="ARBA00023242"/>
    </source>
</evidence>
<keyword evidence="4" id="KW-0539">Nucleus</keyword>
<dbReference type="PANTHER" id="PTHR31945:SF15">
    <property type="entry name" value="TRANSCRIPTION FACTOR BHLH61-RELATED"/>
    <property type="match status" value="1"/>
</dbReference>
<evidence type="ECO:0000313" key="6">
    <source>
        <dbReference type="EMBL" id="KAI3906225.1"/>
    </source>
</evidence>
<dbReference type="InterPro" id="IPR036638">
    <property type="entry name" value="HLH_DNA-bd_sf"/>
</dbReference>
<evidence type="ECO:0000313" key="7">
    <source>
        <dbReference type="Proteomes" id="UP001202328"/>
    </source>
</evidence>
<dbReference type="Pfam" id="PF22754">
    <property type="entry name" value="bHLH-TF_ACT-like_plant"/>
    <property type="match status" value="1"/>
</dbReference>
<dbReference type="SMART" id="SM00353">
    <property type="entry name" value="HLH"/>
    <property type="match status" value="1"/>
</dbReference>
<proteinExistence type="predicted"/>
<reference evidence="6" key="1">
    <citation type="submission" date="2022-04" db="EMBL/GenBank/DDBJ databases">
        <title>A functionally conserved STORR gene fusion in Papaver species that diverged 16.8 million years ago.</title>
        <authorList>
            <person name="Catania T."/>
        </authorList>
    </citation>
    <scope>NUCLEOTIDE SEQUENCE</scope>
    <source>
        <strain evidence="6">S-188037</strain>
    </source>
</reference>
<accession>A0AAD4SHA1</accession>
<evidence type="ECO:0000259" key="5">
    <source>
        <dbReference type="PROSITE" id="PS50888"/>
    </source>
</evidence>
<keyword evidence="3" id="KW-0804">Transcription</keyword>
<keyword evidence="2" id="KW-0805">Transcription regulation</keyword>
<dbReference type="AlphaFoldDB" id="A0AAD4SHA1"/>
<sequence length="359" mass="40750">MEVDDQGFLEESLSFRRESWETFPPQMNATTDEMMMLSNGWSTFNCFNEMMISNNPPSLHCFPPSPSLFGGELEMSSTKSQLDLVSSFNEMGVPFGEDLSFIMPEIDNFTFEQKQDAVPTPLFIIEQQDDEIVLPSLLLRNDQSQKLIEDENNDTNLKLEQVHQASTNQIQVFGTGLERKTTKVKKIEGQPSKNLMAERRRRKRLNDRLSMLRSVVPKISKMDRTSILGDTIDYMKELLDRIKTLRGEMAQMGDSTNNSMDIIKSKEILIRNTPKFEVDRREMDTRVEISCAGKPGLLLSTITAIEALGLEIQQCVISCFSDFAMQASCSEELEQTKIISSDEIKQALFISAGYGGRFL</sequence>
<evidence type="ECO:0000256" key="1">
    <source>
        <dbReference type="ARBA" id="ARBA00004123"/>
    </source>
</evidence>
<dbReference type="EMBL" id="JAJJMB010010800">
    <property type="protein sequence ID" value="KAI3906225.1"/>
    <property type="molecule type" value="Genomic_DNA"/>
</dbReference>
<dbReference type="GO" id="GO:0005634">
    <property type="term" value="C:nucleus"/>
    <property type="evidence" value="ECO:0007669"/>
    <property type="project" value="UniProtKB-SubCell"/>
</dbReference>
<protein>
    <recommendedName>
        <fullName evidence="5">BHLH domain-containing protein</fullName>
    </recommendedName>
</protein>
<comment type="subcellular location">
    <subcellularLocation>
        <location evidence="1">Nucleus</location>
    </subcellularLocation>
</comment>
<evidence type="ECO:0000256" key="2">
    <source>
        <dbReference type="ARBA" id="ARBA00023015"/>
    </source>
</evidence>
<dbReference type="Proteomes" id="UP001202328">
    <property type="component" value="Unassembled WGS sequence"/>
</dbReference>
<dbReference type="GO" id="GO:0003700">
    <property type="term" value="F:DNA-binding transcription factor activity"/>
    <property type="evidence" value="ECO:0007669"/>
    <property type="project" value="TreeGrafter"/>
</dbReference>
<dbReference type="PANTHER" id="PTHR31945">
    <property type="entry name" value="TRANSCRIPTION FACTOR SCREAM2-RELATED"/>
    <property type="match status" value="1"/>
</dbReference>